<feature type="non-terminal residue" evidence="6">
    <location>
        <position position="210"/>
    </location>
</feature>
<dbReference type="PROSITE" id="PS50893">
    <property type="entry name" value="ABC_TRANSPORTER_2"/>
    <property type="match status" value="1"/>
</dbReference>
<protein>
    <recommendedName>
        <fullName evidence="5">ABC transporter domain-containing protein</fullName>
    </recommendedName>
</protein>
<evidence type="ECO:0000256" key="3">
    <source>
        <dbReference type="ARBA" id="ARBA00022741"/>
    </source>
</evidence>
<evidence type="ECO:0000313" key="6">
    <source>
        <dbReference type="EMBL" id="SVC69765.1"/>
    </source>
</evidence>
<evidence type="ECO:0000256" key="4">
    <source>
        <dbReference type="ARBA" id="ARBA00022840"/>
    </source>
</evidence>
<dbReference type="CDD" id="cd03230">
    <property type="entry name" value="ABC_DR_subfamily_A"/>
    <property type="match status" value="1"/>
</dbReference>
<dbReference type="InterPro" id="IPR027417">
    <property type="entry name" value="P-loop_NTPase"/>
</dbReference>
<organism evidence="6">
    <name type="scientific">marine metagenome</name>
    <dbReference type="NCBI Taxonomy" id="408172"/>
    <lineage>
        <taxon>unclassified sequences</taxon>
        <taxon>metagenomes</taxon>
        <taxon>ecological metagenomes</taxon>
    </lineage>
</organism>
<dbReference type="GO" id="GO:0016887">
    <property type="term" value="F:ATP hydrolysis activity"/>
    <property type="evidence" value="ECO:0007669"/>
    <property type="project" value="InterPro"/>
</dbReference>
<dbReference type="Pfam" id="PF00005">
    <property type="entry name" value="ABC_tran"/>
    <property type="match status" value="1"/>
</dbReference>
<dbReference type="InterPro" id="IPR003593">
    <property type="entry name" value="AAA+_ATPase"/>
</dbReference>
<comment type="similarity">
    <text evidence="1">Belongs to the ABC transporter superfamily.</text>
</comment>
<evidence type="ECO:0000256" key="2">
    <source>
        <dbReference type="ARBA" id="ARBA00022448"/>
    </source>
</evidence>
<dbReference type="PANTHER" id="PTHR43335:SF4">
    <property type="entry name" value="ABC TRANSPORTER, ATP-BINDING PROTEIN"/>
    <property type="match status" value="1"/>
</dbReference>
<dbReference type="InterPro" id="IPR003439">
    <property type="entry name" value="ABC_transporter-like_ATP-bd"/>
</dbReference>
<sequence>MSESTAHPTPMIEAKGLCKYYGDFIAVEDLNFTINEGEIVAFLGPNGAGKSTTMKMLTGFLAPSAGTSRICGLEVSKNREEVANRIGYLPENGPLYEEMTPIGLLNFFGDARGMDKNLKASRIEKVIDQCALQTVVTKPISKLSRGFRQRVGMANVLLHEPDVLIMDEPTAGLDPNQVLEVRKTIKGLGKTIFLSTHILQEVRKVADRIL</sequence>
<dbReference type="EMBL" id="UINC01105661">
    <property type="protein sequence ID" value="SVC69765.1"/>
    <property type="molecule type" value="Genomic_DNA"/>
</dbReference>
<dbReference type="SUPFAM" id="SSF52540">
    <property type="entry name" value="P-loop containing nucleoside triphosphate hydrolases"/>
    <property type="match status" value="1"/>
</dbReference>
<keyword evidence="3" id="KW-0547">Nucleotide-binding</keyword>
<name>A0A382PAX8_9ZZZZ</name>
<dbReference type="Gene3D" id="3.40.50.300">
    <property type="entry name" value="P-loop containing nucleotide triphosphate hydrolases"/>
    <property type="match status" value="1"/>
</dbReference>
<dbReference type="PANTHER" id="PTHR43335">
    <property type="entry name" value="ABC TRANSPORTER, ATP-BINDING PROTEIN"/>
    <property type="match status" value="1"/>
</dbReference>
<evidence type="ECO:0000259" key="5">
    <source>
        <dbReference type="PROSITE" id="PS50893"/>
    </source>
</evidence>
<dbReference type="GO" id="GO:0005524">
    <property type="term" value="F:ATP binding"/>
    <property type="evidence" value="ECO:0007669"/>
    <property type="project" value="UniProtKB-KW"/>
</dbReference>
<keyword evidence="2" id="KW-0813">Transport</keyword>
<dbReference type="SMART" id="SM00382">
    <property type="entry name" value="AAA"/>
    <property type="match status" value="1"/>
</dbReference>
<proteinExistence type="inferred from homology"/>
<reference evidence="6" key="1">
    <citation type="submission" date="2018-05" db="EMBL/GenBank/DDBJ databases">
        <authorList>
            <person name="Lanie J.A."/>
            <person name="Ng W.-L."/>
            <person name="Kazmierczak K.M."/>
            <person name="Andrzejewski T.M."/>
            <person name="Davidsen T.M."/>
            <person name="Wayne K.J."/>
            <person name="Tettelin H."/>
            <person name="Glass J.I."/>
            <person name="Rusch D."/>
            <person name="Podicherti R."/>
            <person name="Tsui H.-C.T."/>
            <person name="Winkler M.E."/>
        </authorList>
    </citation>
    <scope>NUCLEOTIDE SEQUENCE</scope>
</reference>
<feature type="domain" description="ABC transporter" evidence="5">
    <location>
        <begin position="12"/>
        <end position="210"/>
    </location>
</feature>
<accession>A0A382PAX8</accession>
<gene>
    <name evidence="6" type="ORF">METZ01_LOCUS322619</name>
</gene>
<keyword evidence="4" id="KW-0067">ATP-binding</keyword>
<dbReference type="AlphaFoldDB" id="A0A382PAX8"/>
<evidence type="ECO:0000256" key="1">
    <source>
        <dbReference type="ARBA" id="ARBA00005417"/>
    </source>
</evidence>